<comment type="caution">
    <text evidence="2">The sequence shown here is derived from an EMBL/GenBank/DDBJ whole genome shotgun (WGS) entry which is preliminary data.</text>
</comment>
<evidence type="ECO:0000313" key="2">
    <source>
        <dbReference type="EMBL" id="KAH7570621.1"/>
    </source>
</evidence>
<dbReference type="PANTHER" id="PTHR34567">
    <property type="entry name" value="FK506-BINDING-LIKE PROTEIN"/>
    <property type="match status" value="1"/>
</dbReference>
<dbReference type="EMBL" id="JAFEMO010000005">
    <property type="protein sequence ID" value="KAH7570621.1"/>
    <property type="molecule type" value="Genomic_DNA"/>
</dbReference>
<proteinExistence type="predicted"/>
<feature type="compositionally biased region" description="Basic and acidic residues" evidence="1">
    <location>
        <begin position="131"/>
        <end position="141"/>
    </location>
</feature>
<dbReference type="Proteomes" id="UP000827721">
    <property type="component" value="Unassembled WGS sequence"/>
</dbReference>
<evidence type="ECO:0000256" key="1">
    <source>
        <dbReference type="SAM" id="MobiDB-lite"/>
    </source>
</evidence>
<gene>
    <name evidence="2" type="ORF">JRO89_XS05G0145900</name>
</gene>
<feature type="region of interest" description="Disordered" evidence="1">
    <location>
        <begin position="112"/>
        <end position="141"/>
    </location>
</feature>
<accession>A0ABQ8I1W5</accession>
<dbReference type="PANTHER" id="PTHR34567:SF9">
    <property type="entry name" value="CONTAINING PROTEIN, PUTATIVE-RELATED"/>
    <property type="match status" value="1"/>
</dbReference>
<protein>
    <submittedName>
        <fullName evidence="2">Uncharacterized protein</fullName>
    </submittedName>
</protein>
<reference evidence="2 3" key="1">
    <citation type="submission" date="2021-02" db="EMBL/GenBank/DDBJ databases">
        <title>Plant Genome Project.</title>
        <authorList>
            <person name="Zhang R.-G."/>
        </authorList>
    </citation>
    <scope>NUCLEOTIDE SEQUENCE [LARGE SCALE GENOMIC DNA]</scope>
    <source>
        <tissue evidence="2">Leaves</tissue>
    </source>
</reference>
<feature type="compositionally biased region" description="Polar residues" evidence="1">
    <location>
        <begin position="303"/>
        <end position="313"/>
    </location>
</feature>
<sequence length="337" mass="38568">MYGCNVLDWDDSAGNEAFQNAKKRFWAEINGLPCDISLPDPDIYIDEINWNPDIDPELIRDLASVYFAPDEGEKDGRFDRRHNKYRNFTYVSPKGCSENSGIINNPWDGDNNMQGSGALKDGEQGGWDQSDNGKEDVKNIKCDDNPWESNCTWGNEVVEDKVQGWNQWDDNNNVSEKLNNDGNPWESSCTWGNEAVRDNTWGSCDDKSWGLNQGVNHDNWSRKWDNGGKHWDGWTGYNHGAHNYNQYNKTHKDRGGRDCRRGNAWGFKQWDNSYNDPRNAECGLSGGGWRTWNENCRKREGGSHQTSYKNSGPQRDHNQAGHSWRGRSANKRVSFAL</sequence>
<name>A0ABQ8I1W5_9ROSI</name>
<feature type="region of interest" description="Disordered" evidence="1">
    <location>
        <begin position="300"/>
        <end position="337"/>
    </location>
</feature>
<keyword evidence="3" id="KW-1185">Reference proteome</keyword>
<evidence type="ECO:0000313" key="3">
    <source>
        <dbReference type="Proteomes" id="UP000827721"/>
    </source>
</evidence>
<organism evidence="2 3">
    <name type="scientific">Xanthoceras sorbifolium</name>
    <dbReference type="NCBI Taxonomy" id="99658"/>
    <lineage>
        <taxon>Eukaryota</taxon>
        <taxon>Viridiplantae</taxon>
        <taxon>Streptophyta</taxon>
        <taxon>Embryophyta</taxon>
        <taxon>Tracheophyta</taxon>
        <taxon>Spermatophyta</taxon>
        <taxon>Magnoliopsida</taxon>
        <taxon>eudicotyledons</taxon>
        <taxon>Gunneridae</taxon>
        <taxon>Pentapetalae</taxon>
        <taxon>rosids</taxon>
        <taxon>malvids</taxon>
        <taxon>Sapindales</taxon>
        <taxon>Sapindaceae</taxon>
        <taxon>Xanthoceroideae</taxon>
        <taxon>Xanthoceras</taxon>
    </lineage>
</organism>